<proteinExistence type="inferred from homology"/>
<evidence type="ECO:0000256" key="15">
    <source>
        <dbReference type="ARBA" id="ARBA00047899"/>
    </source>
</evidence>
<dbReference type="InterPro" id="IPR052409">
    <property type="entry name" value="Myosin-III_kinase_activity"/>
</dbReference>
<dbReference type="EC" id="2.7.11.1" evidence="3"/>
<dbReference type="Gene3D" id="6.20.240.20">
    <property type="match status" value="1"/>
</dbReference>
<evidence type="ECO:0000259" key="19">
    <source>
        <dbReference type="PROSITE" id="PS51456"/>
    </source>
</evidence>
<dbReference type="eggNOG" id="KOG0587">
    <property type="taxonomic scope" value="Eukaryota"/>
</dbReference>
<evidence type="ECO:0000256" key="12">
    <source>
        <dbReference type="ARBA" id="ARBA00023175"/>
    </source>
</evidence>
<dbReference type="InterPro" id="IPR001609">
    <property type="entry name" value="Myosin_head_motor_dom-like"/>
</dbReference>
<feature type="binding site" evidence="17">
    <location>
        <begin position="127"/>
        <end position="134"/>
    </location>
    <ligand>
        <name>ATP</name>
        <dbReference type="ChEBI" id="CHEBI:30616"/>
    </ligand>
</feature>
<dbReference type="GO" id="GO:0001917">
    <property type="term" value="C:photoreceptor inner segment"/>
    <property type="evidence" value="ECO:0007669"/>
    <property type="project" value="TreeGrafter"/>
</dbReference>
<feature type="region of interest" description="Disordered" evidence="18">
    <location>
        <begin position="1076"/>
        <end position="1098"/>
    </location>
</feature>
<keyword evidence="5" id="KW-0723">Serine/threonine-protein kinase</keyword>
<evidence type="ECO:0000256" key="17">
    <source>
        <dbReference type="PROSITE-ProRule" id="PRU00782"/>
    </source>
</evidence>
<comment type="similarity">
    <text evidence="17">Belongs to the TRAFAC class myosin-kinesin ATPase superfamily. Myosin family.</text>
</comment>
<evidence type="ECO:0000256" key="2">
    <source>
        <dbReference type="ARBA" id="ARBA00004316"/>
    </source>
</evidence>
<name>S7PHG0_MYOBR</name>
<evidence type="ECO:0000256" key="18">
    <source>
        <dbReference type="SAM" id="MobiDB-lite"/>
    </source>
</evidence>
<dbReference type="SUPFAM" id="SSF52540">
    <property type="entry name" value="P-loop containing nucleoside triphosphate hydrolases"/>
    <property type="match status" value="1"/>
</dbReference>
<keyword evidence="13" id="KW-0206">Cytoskeleton</keyword>
<evidence type="ECO:0000256" key="7">
    <source>
        <dbReference type="ARBA" id="ARBA00022737"/>
    </source>
</evidence>
<dbReference type="Gene3D" id="1.20.5.190">
    <property type="match status" value="1"/>
</dbReference>
<dbReference type="Proteomes" id="UP000052978">
    <property type="component" value="Unassembled WGS sequence"/>
</dbReference>
<accession>S7PHG0</accession>
<evidence type="ECO:0000256" key="9">
    <source>
        <dbReference type="ARBA" id="ARBA00022777"/>
    </source>
</evidence>
<dbReference type="AlphaFoldDB" id="S7PHG0"/>
<dbReference type="GO" id="GO:0030832">
    <property type="term" value="P:regulation of actin filament length"/>
    <property type="evidence" value="ECO:0007669"/>
    <property type="project" value="TreeGrafter"/>
</dbReference>
<keyword evidence="11 17" id="KW-0518">Myosin</keyword>
<dbReference type="GO" id="GO:0007605">
    <property type="term" value="P:sensory perception of sound"/>
    <property type="evidence" value="ECO:0007669"/>
    <property type="project" value="TreeGrafter"/>
</dbReference>
<dbReference type="GO" id="GO:0000146">
    <property type="term" value="F:microfilament motor activity"/>
    <property type="evidence" value="ECO:0007669"/>
    <property type="project" value="TreeGrafter"/>
</dbReference>
<feature type="compositionally biased region" description="Polar residues" evidence="18">
    <location>
        <begin position="816"/>
        <end position="831"/>
    </location>
</feature>
<reference evidence="20 21" key="1">
    <citation type="journal article" date="2013" name="Nat. Commun.">
        <title>Genome analysis reveals insights into physiology and longevity of the Brandt's bat Myotis brandtii.</title>
        <authorList>
            <person name="Seim I."/>
            <person name="Fang X."/>
            <person name="Xiong Z."/>
            <person name="Lobanov A.V."/>
            <person name="Huang Z."/>
            <person name="Ma S."/>
            <person name="Feng Y."/>
            <person name="Turanov A.A."/>
            <person name="Zhu Y."/>
            <person name="Lenz T.L."/>
            <person name="Gerashchenko M.V."/>
            <person name="Fan D."/>
            <person name="Hee Yim S."/>
            <person name="Yao X."/>
            <person name="Jordan D."/>
            <person name="Xiong Y."/>
            <person name="Ma Y."/>
            <person name="Lyapunov A.N."/>
            <person name="Chen G."/>
            <person name="Kulakova O.I."/>
            <person name="Sun Y."/>
            <person name="Lee S.G."/>
            <person name="Bronson R.T."/>
            <person name="Moskalev A.A."/>
            <person name="Sunyaev S.R."/>
            <person name="Zhang G."/>
            <person name="Krogh A."/>
            <person name="Wang J."/>
            <person name="Gladyshev V.N."/>
        </authorList>
    </citation>
    <scope>NUCLEOTIDE SEQUENCE [LARGE SCALE GENOMIC DNA]</scope>
</reference>
<dbReference type="EMBL" id="KE162237">
    <property type="protein sequence ID" value="EPQ07527.1"/>
    <property type="molecule type" value="Genomic_DNA"/>
</dbReference>
<dbReference type="PRINTS" id="PR00193">
    <property type="entry name" value="MYOSINHEAVY"/>
</dbReference>
<keyword evidence="21" id="KW-1185">Reference proteome</keyword>
<dbReference type="GO" id="GO:0051491">
    <property type="term" value="P:positive regulation of filopodium assembly"/>
    <property type="evidence" value="ECO:0007669"/>
    <property type="project" value="TreeGrafter"/>
</dbReference>
<evidence type="ECO:0000313" key="20">
    <source>
        <dbReference type="EMBL" id="EPQ07527.1"/>
    </source>
</evidence>
<dbReference type="InterPro" id="IPR036961">
    <property type="entry name" value="Kinesin_motor_dom_sf"/>
</dbReference>
<dbReference type="GO" id="GO:0005524">
    <property type="term" value="F:ATP binding"/>
    <property type="evidence" value="ECO:0007669"/>
    <property type="project" value="UniProtKB-UniRule"/>
</dbReference>
<feature type="compositionally biased region" description="Acidic residues" evidence="18">
    <location>
        <begin position="1114"/>
        <end position="1123"/>
    </location>
</feature>
<dbReference type="Pfam" id="PF00063">
    <property type="entry name" value="Myosin_head"/>
    <property type="match status" value="1"/>
</dbReference>
<feature type="region of interest" description="Disordered" evidence="18">
    <location>
        <begin position="810"/>
        <end position="877"/>
    </location>
</feature>
<dbReference type="InterPro" id="IPR000048">
    <property type="entry name" value="IQ_motif_EF-hand-BS"/>
</dbReference>
<dbReference type="GO" id="GO:0003779">
    <property type="term" value="F:actin binding"/>
    <property type="evidence" value="ECO:0007669"/>
    <property type="project" value="UniProtKB-KW"/>
</dbReference>
<keyword evidence="7" id="KW-0677">Repeat</keyword>
<keyword evidence="4" id="KW-0963">Cytoplasm</keyword>
<dbReference type="InterPro" id="IPR027417">
    <property type="entry name" value="P-loop_NTPase"/>
</dbReference>
<evidence type="ECO:0000256" key="1">
    <source>
        <dbReference type="ARBA" id="ARBA00004245"/>
    </source>
</evidence>
<protein>
    <recommendedName>
        <fullName evidence="3">non-specific serine/threonine protein kinase</fullName>
        <ecNumber evidence="3">2.7.11.1</ecNumber>
    </recommendedName>
</protein>
<evidence type="ECO:0000256" key="13">
    <source>
        <dbReference type="ARBA" id="ARBA00023212"/>
    </source>
</evidence>
<dbReference type="CDD" id="cd23767">
    <property type="entry name" value="IQCD"/>
    <property type="match status" value="1"/>
</dbReference>
<dbReference type="FunFam" id="1.10.10.820:FF:000006">
    <property type="entry name" value="Myosin IIIA"/>
    <property type="match status" value="1"/>
</dbReference>
<organism evidence="20 21">
    <name type="scientific">Myotis brandtii</name>
    <name type="common">Brandt's bat</name>
    <dbReference type="NCBI Taxonomy" id="109478"/>
    <lineage>
        <taxon>Eukaryota</taxon>
        <taxon>Metazoa</taxon>
        <taxon>Chordata</taxon>
        <taxon>Craniata</taxon>
        <taxon>Vertebrata</taxon>
        <taxon>Euteleostomi</taxon>
        <taxon>Mammalia</taxon>
        <taxon>Eutheria</taxon>
        <taxon>Laurasiatheria</taxon>
        <taxon>Chiroptera</taxon>
        <taxon>Yangochiroptera</taxon>
        <taxon>Vespertilionidae</taxon>
        <taxon>Myotis</taxon>
    </lineage>
</organism>
<sequence length="1150" mass="133461">MPRPNACGRGVRPGHERIHTKKSNFSRPLISSLKDVDDLATLEVLDEHTVSEQLEKCYSRDQIYIYVGDILLALNPFQSLGLYSKEHSKLYIGAKRTANPPHIFAVADLGYQSMVTYNSDQCIVISGESGAGKTESAHLLVQQLTVLGKANNITLQEKILQVNNLVEAFGNACTIINDNSSRFGKYLEMKFTSSGAVVGAQIYEYLLEKSRVIHQALGEKNFHVFYYIYAGLAEKKKLAHYKLPENKPPRYLQNDHLRTVQDMMNNSFYKSQYELIEQCFKVIGFTMENEYVNEDVDARVIEYEDNRPILDMFLQKPMGLLSLLDEESRFPKATDQTLIEKFEDNLKSQYFWRPKRIELSFGIHHFAGKVLYNASGFLAKNRDTLPTDIVLLLRSSENSVIRQLVNHPLTKTGNLPHSKTKNIINYQMRTSEKSINLTKGETGETTRHARETTNMKTQTVASYFRYSLMDLLSKMVVGQPHFVRCIKPNNERQARKYDKEKVLLQLRYTGILETARIRRLGYSHRILFANFIKRYQVLCYKWSEEPPVSPDTCAAILEKAGLDNWALGKTKVFLKYYHVEQLNLMRKEAIDKLILIQACVRGFLGSRRYQKIQEKRKESAIIIQSAARGLLARKQRKEIVNTKNTAVTTVQTHDQEFDYKKNFENKRELFVKKQTENAAPTNERVSPAPNNKTFTFKAEEEATHAVESNNRGYHTQKKMNNVYGEEAKQELYLVGDPWTEVSPRQKYMKDLEENNKISKEEKEATVIQNYYQSYTEERNSEDLKAGNLERKAISERPSYPGLWLAENEAKPPSFKQPLQPSLSQRSVYQNADSKEKEKKTSVVTQNAPTCSPQRSHLRLGMAKESQVEPPTRAQDEEDKAAVFIQSKYRGYRRRQQLRKDRRSSFKNQNVVPTVTEVARNTHNLYPYSTKHEESCNINMRNDKDSKAMSEKEACDLAMFSKQISKLSEEYFILQKKLNEMILSQQLKPLYLGVYPHKPINRRVSPQQYLSGVSKGEEPKILRPPRRPRKPKTLNNPEDCTYYYLLHKSIQEEKRRPRKDSQGKLLDLEDFYYKEFLPNHSGPKEHNPSLQERRQQRELQNQCFKADGRCWAVEDPEKEEEEGENGPSSNPYDYRRLLRKTSQRRRLVQQV</sequence>
<dbReference type="Gene3D" id="1.20.58.530">
    <property type="match status" value="1"/>
</dbReference>
<dbReference type="GO" id="GO:0004674">
    <property type="term" value="F:protein serine/threonine kinase activity"/>
    <property type="evidence" value="ECO:0007669"/>
    <property type="project" value="UniProtKB-KW"/>
</dbReference>
<dbReference type="Pfam" id="PF00612">
    <property type="entry name" value="IQ"/>
    <property type="match status" value="2"/>
</dbReference>
<dbReference type="GO" id="GO:0032433">
    <property type="term" value="C:filopodium tip"/>
    <property type="evidence" value="ECO:0007669"/>
    <property type="project" value="TreeGrafter"/>
</dbReference>
<comment type="subcellular location">
    <subcellularLocation>
        <location evidence="2">Cell projection</location>
    </subcellularLocation>
    <subcellularLocation>
        <location evidence="1">Cytoplasm</location>
        <location evidence="1">Cytoskeleton</location>
    </subcellularLocation>
</comment>
<dbReference type="SMART" id="SM00242">
    <property type="entry name" value="MYSc"/>
    <property type="match status" value="1"/>
</dbReference>
<evidence type="ECO:0000256" key="10">
    <source>
        <dbReference type="ARBA" id="ARBA00022840"/>
    </source>
</evidence>
<dbReference type="eggNOG" id="KOG4229">
    <property type="taxonomic scope" value="Eukaryota"/>
</dbReference>
<comment type="catalytic activity">
    <reaction evidence="16">
        <text>L-seryl-[protein] + ATP = O-phospho-L-seryl-[protein] + ADP + H(+)</text>
        <dbReference type="Rhea" id="RHEA:17989"/>
        <dbReference type="Rhea" id="RHEA-COMP:9863"/>
        <dbReference type="Rhea" id="RHEA-COMP:11604"/>
        <dbReference type="ChEBI" id="CHEBI:15378"/>
        <dbReference type="ChEBI" id="CHEBI:29999"/>
        <dbReference type="ChEBI" id="CHEBI:30616"/>
        <dbReference type="ChEBI" id="CHEBI:83421"/>
        <dbReference type="ChEBI" id="CHEBI:456216"/>
        <dbReference type="EC" id="2.7.11.1"/>
    </reaction>
</comment>
<keyword evidence="10 17" id="KW-0067">ATP-binding</keyword>
<dbReference type="Gene3D" id="3.40.850.10">
    <property type="entry name" value="Kinesin motor domain"/>
    <property type="match status" value="2"/>
</dbReference>
<dbReference type="PANTHER" id="PTHR46256">
    <property type="entry name" value="AGAP011099-PA"/>
    <property type="match status" value="1"/>
</dbReference>
<evidence type="ECO:0000256" key="4">
    <source>
        <dbReference type="ARBA" id="ARBA00022490"/>
    </source>
</evidence>
<evidence type="ECO:0000256" key="8">
    <source>
        <dbReference type="ARBA" id="ARBA00022741"/>
    </source>
</evidence>
<keyword evidence="12 17" id="KW-0505">Motor protein</keyword>
<keyword evidence="14" id="KW-0966">Cell projection</keyword>
<evidence type="ECO:0000256" key="16">
    <source>
        <dbReference type="ARBA" id="ARBA00048679"/>
    </source>
</evidence>
<feature type="region of interest" description="Disordered" evidence="18">
    <location>
        <begin position="1004"/>
        <end position="1035"/>
    </location>
</feature>
<evidence type="ECO:0000256" key="6">
    <source>
        <dbReference type="ARBA" id="ARBA00022679"/>
    </source>
</evidence>
<gene>
    <name evidence="20" type="ORF">D623_10029496</name>
</gene>
<evidence type="ECO:0000256" key="5">
    <source>
        <dbReference type="ARBA" id="ARBA00022527"/>
    </source>
</evidence>
<evidence type="ECO:0000313" key="21">
    <source>
        <dbReference type="Proteomes" id="UP000052978"/>
    </source>
</evidence>
<keyword evidence="17" id="KW-0009">Actin-binding</keyword>
<keyword evidence="8 17" id="KW-0547">Nucleotide-binding</keyword>
<dbReference type="PROSITE" id="PS50096">
    <property type="entry name" value="IQ"/>
    <property type="match status" value="3"/>
</dbReference>
<evidence type="ECO:0000256" key="3">
    <source>
        <dbReference type="ARBA" id="ARBA00012513"/>
    </source>
</evidence>
<dbReference type="GO" id="GO:0032426">
    <property type="term" value="C:stereocilium tip"/>
    <property type="evidence" value="ECO:0007669"/>
    <property type="project" value="TreeGrafter"/>
</dbReference>
<feature type="compositionally biased region" description="Basic residues" evidence="18">
    <location>
        <begin position="1136"/>
        <end position="1150"/>
    </location>
</feature>
<feature type="domain" description="Myosin motor" evidence="19">
    <location>
        <begin position="34"/>
        <end position="587"/>
    </location>
</feature>
<feature type="region of interest" description="Actin-binding" evidence="17">
    <location>
        <begin position="468"/>
        <end position="490"/>
    </location>
</feature>
<keyword evidence="6" id="KW-0808">Transferase</keyword>
<dbReference type="SMART" id="SM00015">
    <property type="entry name" value="IQ"/>
    <property type="match status" value="3"/>
</dbReference>
<feature type="compositionally biased region" description="Basic and acidic residues" evidence="18">
    <location>
        <begin position="1081"/>
        <end position="1096"/>
    </location>
</feature>
<evidence type="ECO:0000256" key="14">
    <source>
        <dbReference type="ARBA" id="ARBA00023273"/>
    </source>
</evidence>
<dbReference type="GO" id="GO:0016459">
    <property type="term" value="C:myosin complex"/>
    <property type="evidence" value="ECO:0007669"/>
    <property type="project" value="UniProtKB-KW"/>
</dbReference>
<dbReference type="PROSITE" id="PS51456">
    <property type="entry name" value="MYOSIN_MOTOR"/>
    <property type="match status" value="1"/>
</dbReference>
<dbReference type="CDD" id="cd21956">
    <property type="entry name" value="MBD_Myo3a"/>
    <property type="match status" value="1"/>
</dbReference>
<keyword evidence="9" id="KW-0418">Kinase</keyword>
<feature type="compositionally biased region" description="Basic residues" evidence="18">
    <location>
        <begin position="1022"/>
        <end position="1031"/>
    </location>
</feature>
<feature type="region of interest" description="Disordered" evidence="18">
    <location>
        <begin position="1114"/>
        <end position="1150"/>
    </location>
</feature>
<dbReference type="PANTHER" id="PTHR46256:SF4">
    <property type="entry name" value="MYOSIN-IIIA"/>
    <property type="match status" value="1"/>
</dbReference>
<feature type="compositionally biased region" description="Polar residues" evidence="18">
    <location>
        <begin position="841"/>
        <end position="854"/>
    </location>
</feature>
<evidence type="ECO:0000256" key="11">
    <source>
        <dbReference type="ARBA" id="ARBA00023123"/>
    </source>
</evidence>
<comment type="catalytic activity">
    <reaction evidence="15">
        <text>L-threonyl-[protein] + ATP = O-phospho-L-threonyl-[protein] + ADP + H(+)</text>
        <dbReference type="Rhea" id="RHEA:46608"/>
        <dbReference type="Rhea" id="RHEA-COMP:11060"/>
        <dbReference type="Rhea" id="RHEA-COMP:11605"/>
        <dbReference type="ChEBI" id="CHEBI:15378"/>
        <dbReference type="ChEBI" id="CHEBI:30013"/>
        <dbReference type="ChEBI" id="CHEBI:30616"/>
        <dbReference type="ChEBI" id="CHEBI:61977"/>
        <dbReference type="ChEBI" id="CHEBI:456216"/>
        <dbReference type="EC" id="2.7.11.1"/>
    </reaction>
</comment>